<gene>
    <name evidence="1" type="ORF">SAMN05444271_11034</name>
</gene>
<dbReference type="EMBL" id="FNYR01000010">
    <property type="protein sequence ID" value="SEI87335.1"/>
    <property type="molecule type" value="Genomic_DNA"/>
</dbReference>
<name>A0A1H6UGT6_9EURY</name>
<accession>A0A2H4Q402</accession>
<dbReference type="AlphaFoldDB" id="A0A1H6UGT6"/>
<protein>
    <recommendedName>
        <fullName evidence="3">Zinc-ribbon domain-containing protein</fullName>
    </recommendedName>
</protein>
<dbReference type="Proteomes" id="UP000198888">
    <property type="component" value="Unassembled WGS sequence"/>
</dbReference>
<evidence type="ECO:0000313" key="2">
    <source>
        <dbReference type="Proteomes" id="UP000198888"/>
    </source>
</evidence>
<sequence>MGDPACYRRYCSVCDAQMTLLADQCPDCGAPVGNADEQ</sequence>
<reference evidence="1 2" key="1">
    <citation type="submission" date="2016-10" db="EMBL/GenBank/DDBJ databases">
        <authorList>
            <person name="de Groot N.N."/>
        </authorList>
    </citation>
    <scope>NUCLEOTIDE SEQUENCE [LARGE SCALE GENOMIC DNA]</scope>
    <source>
        <strain evidence="1 2">DSM 22187</strain>
    </source>
</reference>
<evidence type="ECO:0000313" key="1">
    <source>
        <dbReference type="EMBL" id="SEI87335.1"/>
    </source>
</evidence>
<dbReference type="KEGG" id="hae:halTADL_2346"/>
<keyword evidence="2" id="KW-1185">Reference proteome</keyword>
<dbReference type="STRING" id="1073996.SAMN05444271_11034"/>
<proteinExistence type="predicted"/>
<organism evidence="1 2">
    <name type="scientific">Halohasta litchfieldiae</name>
    <dbReference type="NCBI Taxonomy" id="1073996"/>
    <lineage>
        <taxon>Archaea</taxon>
        <taxon>Methanobacteriati</taxon>
        <taxon>Methanobacteriota</taxon>
        <taxon>Stenosarchaea group</taxon>
        <taxon>Halobacteria</taxon>
        <taxon>Halobacteriales</taxon>
        <taxon>Haloferacaceae</taxon>
        <taxon>Halohasta</taxon>
    </lineage>
</organism>
<accession>A0A1H6UGT6</accession>
<evidence type="ECO:0008006" key="3">
    <source>
        <dbReference type="Google" id="ProtNLM"/>
    </source>
</evidence>